<accession>A0AAV3XLS6</accession>
<keyword evidence="5" id="KW-0378">Hydrolase</keyword>
<evidence type="ECO:0000256" key="6">
    <source>
        <dbReference type="ARBA" id="ARBA00022842"/>
    </source>
</evidence>
<proteinExistence type="inferred from homology"/>
<gene>
    <name evidence="9" type="ORF">MiSe_68140</name>
</gene>
<dbReference type="Gene3D" id="3.40.50.1010">
    <property type="entry name" value="5'-nuclease"/>
    <property type="match status" value="1"/>
</dbReference>
<comment type="cofactor">
    <cofactor evidence="1">
        <name>Mg(2+)</name>
        <dbReference type="ChEBI" id="CHEBI:18420"/>
    </cofactor>
</comment>
<keyword evidence="10" id="KW-1185">Reference proteome</keyword>
<keyword evidence="2" id="KW-1277">Toxin-antitoxin system</keyword>
<dbReference type="GO" id="GO:0004518">
    <property type="term" value="F:nuclease activity"/>
    <property type="evidence" value="ECO:0007669"/>
    <property type="project" value="UniProtKB-KW"/>
</dbReference>
<organism evidence="9 10">
    <name type="scientific">Microseira wollei NIES-4236</name>
    <dbReference type="NCBI Taxonomy" id="2530354"/>
    <lineage>
        <taxon>Bacteria</taxon>
        <taxon>Bacillati</taxon>
        <taxon>Cyanobacteriota</taxon>
        <taxon>Cyanophyceae</taxon>
        <taxon>Oscillatoriophycideae</taxon>
        <taxon>Aerosakkonematales</taxon>
        <taxon>Aerosakkonemataceae</taxon>
        <taxon>Microseira</taxon>
    </lineage>
</organism>
<dbReference type="PANTHER" id="PTHR33653">
    <property type="entry name" value="RIBONUCLEASE VAPC2"/>
    <property type="match status" value="1"/>
</dbReference>
<comment type="caution">
    <text evidence="9">The sequence shown here is derived from an EMBL/GenBank/DDBJ whole genome shotgun (WGS) entry which is preliminary data.</text>
</comment>
<evidence type="ECO:0000256" key="3">
    <source>
        <dbReference type="ARBA" id="ARBA00022722"/>
    </source>
</evidence>
<dbReference type="PANTHER" id="PTHR33653:SF1">
    <property type="entry name" value="RIBONUCLEASE VAPC2"/>
    <property type="match status" value="1"/>
</dbReference>
<evidence type="ECO:0000256" key="2">
    <source>
        <dbReference type="ARBA" id="ARBA00022649"/>
    </source>
</evidence>
<name>A0AAV3XLS6_9CYAN</name>
<evidence type="ECO:0000256" key="1">
    <source>
        <dbReference type="ARBA" id="ARBA00001946"/>
    </source>
</evidence>
<dbReference type="Proteomes" id="UP001050975">
    <property type="component" value="Unassembled WGS sequence"/>
</dbReference>
<reference evidence="9" key="1">
    <citation type="submission" date="2019-10" db="EMBL/GenBank/DDBJ databases">
        <title>Draft genome sequece of Microseira wollei NIES-4236.</title>
        <authorList>
            <person name="Yamaguchi H."/>
            <person name="Suzuki S."/>
            <person name="Kawachi M."/>
        </authorList>
    </citation>
    <scope>NUCLEOTIDE SEQUENCE</scope>
    <source>
        <strain evidence="9">NIES-4236</strain>
    </source>
</reference>
<dbReference type="SUPFAM" id="SSF88723">
    <property type="entry name" value="PIN domain-like"/>
    <property type="match status" value="1"/>
</dbReference>
<dbReference type="AlphaFoldDB" id="A0AAV3XLS6"/>
<dbReference type="EMBL" id="BLAY01000144">
    <property type="protein sequence ID" value="GET42000.1"/>
    <property type="molecule type" value="Genomic_DNA"/>
</dbReference>
<dbReference type="InterPro" id="IPR029060">
    <property type="entry name" value="PIN-like_dom_sf"/>
</dbReference>
<evidence type="ECO:0000313" key="9">
    <source>
        <dbReference type="EMBL" id="GET42000.1"/>
    </source>
</evidence>
<evidence type="ECO:0000259" key="8">
    <source>
        <dbReference type="Pfam" id="PF01850"/>
    </source>
</evidence>
<keyword evidence="6" id="KW-0460">Magnesium</keyword>
<dbReference type="GO" id="GO:0046872">
    <property type="term" value="F:metal ion binding"/>
    <property type="evidence" value="ECO:0007669"/>
    <property type="project" value="UniProtKB-KW"/>
</dbReference>
<sequence>MTVTEVVKGWQKRQREDRVQEFLTEIANVEVLPIDNSIGELAGRICGDLERTGQPIGLADSIIAATAIHQDLILITGNLSHYQRIQGLGYSLKLDNWRN</sequence>
<evidence type="ECO:0000256" key="5">
    <source>
        <dbReference type="ARBA" id="ARBA00022801"/>
    </source>
</evidence>
<comment type="similarity">
    <text evidence="7">Belongs to the PINc/VapC protein family.</text>
</comment>
<keyword evidence="3" id="KW-0540">Nuclease</keyword>
<dbReference type="GO" id="GO:0016787">
    <property type="term" value="F:hydrolase activity"/>
    <property type="evidence" value="ECO:0007669"/>
    <property type="project" value="UniProtKB-KW"/>
</dbReference>
<dbReference type="Pfam" id="PF01850">
    <property type="entry name" value="PIN"/>
    <property type="match status" value="1"/>
</dbReference>
<feature type="domain" description="PIN" evidence="8">
    <location>
        <begin position="2"/>
        <end position="78"/>
    </location>
</feature>
<evidence type="ECO:0000256" key="7">
    <source>
        <dbReference type="ARBA" id="ARBA00038093"/>
    </source>
</evidence>
<evidence type="ECO:0000313" key="10">
    <source>
        <dbReference type="Proteomes" id="UP001050975"/>
    </source>
</evidence>
<dbReference type="InterPro" id="IPR050556">
    <property type="entry name" value="Type_II_TA_system_RNase"/>
</dbReference>
<dbReference type="InterPro" id="IPR002716">
    <property type="entry name" value="PIN_dom"/>
</dbReference>
<evidence type="ECO:0000256" key="4">
    <source>
        <dbReference type="ARBA" id="ARBA00022723"/>
    </source>
</evidence>
<protein>
    <submittedName>
        <fullName evidence="9">PilT-like protein</fullName>
    </submittedName>
</protein>
<keyword evidence="4" id="KW-0479">Metal-binding</keyword>